<evidence type="ECO:0000313" key="1">
    <source>
        <dbReference type="EMBL" id="MBP2241134.1"/>
    </source>
</evidence>
<protein>
    <submittedName>
        <fullName evidence="1">Uncharacterized protein</fullName>
    </submittedName>
</protein>
<sequence>MYKNNPLEEQNFRNVFVSGKNGKYLITGEIRSKMNDFFYIVEDGHNELIKETKAMVETEDQLWSKFSIHLDIHKKLLPENGNITLYMYAKNKLGGMIHTYPVVLEKFSKEQS</sequence>
<reference evidence="1 2" key="1">
    <citation type="submission" date="2021-03" db="EMBL/GenBank/DDBJ databases">
        <title>Genomic Encyclopedia of Type Strains, Phase IV (KMG-IV): sequencing the most valuable type-strain genomes for metagenomic binning, comparative biology and taxonomic classification.</title>
        <authorList>
            <person name="Goeker M."/>
        </authorList>
    </citation>
    <scope>NUCLEOTIDE SEQUENCE [LARGE SCALE GENOMIC DNA]</scope>
    <source>
        <strain evidence="1 2">DSM 26675</strain>
    </source>
</reference>
<name>A0ABS4RE03_9BACI</name>
<dbReference type="Proteomes" id="UP001519293">
    <property type="component" value="Unassembled WGS sequence"/>
</dbReference>
<accession>A0ABS4RE03</accession>
<dbReference type="EMBL" id="JAGIKZ010000007">
    <property type="protein sequence ID" value="MBP2241134.1"/>
    <property type="molecule type" value="Genomic_DNA"/>
</dbReference>
<gene>
    <name evidence="1" type="ORF">J2Z40_001696</name>
</gene>
<evidence type="ECO:0000313" key="2">
    <source>
        <dbReference type="Proteomes" id="UP001519293"/>
    </source>
</evidence>
<comment type="caution">
    <text evidence="1">The sequence shown here is derived from an EMBL/GenBank/DDBJ whole genome shotgun (WGS) entry which is preliminary data.</text>
</comment>
<organism evidence="1 2">
    <name type="scientific">Cytobacillus eiseniae</name>
    <dbReference type="NCBI Taxonomy" id="762947"/>
    <lineage>
        <taxon>Bacteria</taxon>
        <taxon>Bacillati</taxon>
        <taxon>Bacillota</taxon>
        <taxon>Bacilli</taxon>
        <taxon>Bacillales</taxon>
        <taxon>Bacillaceae</taxon>
        <taxon>Cytobacillus</taxon>
    </lineage>
</organism>
<keyword evidence="2" id="KW-1185">Reference proteome</keyword>
<dbReference type="RefSeq" id="WP_157087804.1">
    <property type="nucleotide sequence ID" value="NZ_JAGIKZ010000007.1"/>
</dbReference>
<proteinExistence type="predicted"/>